<dbReference type="AlphaFoldDB" id="A0A7V5CSY3"/>
<name>A0A7V5CSY3_9BACT</name>
<proteinExistence type="predicted"/>
<organism evidence="1">
    <name type="scientific">Acidobacterium capsulatum</name>
    <dbReference type="NCBI Taxonomy" id="33075"/>
    <lineage>
        <taxon>Bacteria</taxon>
        <taxon>Pseudomonadati</taxon>
        <taxon>Acidobacteriota</taxon>
        <taxon>Terriglobia</taxon>
        <taxon>Terriglobales</taxon>
        <taxon>Acidobacteriaceae</taxon>
        <taxon>Acidobacterium</taxon>
    </lineage>
</organism>
<protein>
    <submittedName>
        <fullName evidence="1">Uncharacterized protein</fullName>
    </submittedName>
</protein>
<accession>A0A7V5CSY3</accession>
<evidence type="ECO:0000313" key="1">
    <source>
        <dbReference type="EMBL" id="HGY93977.1"/>
    </source>
</evidence>
<dbReference type="EMBL" id="DTKL01000024">
    <property type="protein sequence ID" value="HGY93977.1"/>
    <property type="molecule type" value="Genomic_DNA"/>
</dbReference>
<reference evidence="1" key="1">
    <citation type="journal article" date="2020" name="mSystems">
        <title>Genome- and Community-Level Interaction Insights into Carbon Utilization and Element Cycling Functions of Hydrothermarchaeota in Hydrothermal Sediment.</title>
        <authorList>
            <person name="Zhou Z."/>
            <person name="Liu Y."/>
            <person name="Xu W."/>
            <person name="Pan J."/>
            <person name="Luo Z.H."/>
            <person name="Li M."/>
        </authorList>
    </citation>
    <scope>NUCLEOTIDE SEQUENCE [LARGE SCALE GENOMIC DNA]</scope>
    <source>
        <strain evidence="1">SpSt-855</strain>
    </source>
</reference>
<sequence length="228" mass="25182">MRAPNLARSLARSISRSLACGLLLAVLAVQPLPILASARHAQVSAASAEEIPSQLADDSYAIYSLLTPGPLLERQSGARGRWAIAAETVNFSDMNPRIDPRGALKPPPGGEKQFHEAVATFLAAKYERYRLQPRLHLDHPYELLNPEQVRELRAAKSSVAPDSRARSRYAAYAGVTFFSGVYFDAHRDTALVYRNDWCGKLCGQAQWIYLEKQNGHWKQISGITRPGA</sequence>
<gene>
    <name evidence="1" type="ORF">ENW50_04710</name>
</gene>
<comment type="caution">
    <text evidence="1">The sequence shown here is derived from an EMBL/GenBank/DDBJ whole genome shotgun (WGS) entry which is preliminary data.</text>
</comment>